<keyword evidence="6" id="KW-0804">Transcription</keyword>
<protein>
    <recommendedName>
        <fullName evidence="8">DNA-directed RNA polymerase II subunit GRINL1A</fullName>
    </recommendedName>
    <alternativeName>
        <fullName evidence="10">DNA-directed RNA polymerase II subunit M</fullName>
    </alternativeName>
    <alternativeName>
        <fullName evidence="9">Glutamate receptor-like protein 1A</fullName>
    </alternativeName>
</protein>
<evidence type="ECO:0000313" key="13">
    <source>
        <dbReference type="Proteomes" id="UP001374579"/>
    </source>
</evidence>
<evidence type="ECO:0000256" key="2">
    <source>
        <dbReference type="ARBA" id="ARBA00009876"/>
    </source>
</evidence>
<reference evidence="12 13" key="1">
    <citation type="submission" date="2024-02" db="EMBL/GenBank/DDBJ databases">
        <title>Chromosome-scale genome assembly of the rough periwinkle Littorina saxatilis.</title>
        <authorList>
            <person name="De Jode A."/>
            <person name="Faria R."/>
            <person name="Formenti G."/>
            <person name="Sims Y."/>
            <person name="Smith T.P."/>
            <person name="Tracey A."/>
            <person name="Wood J.M.D."/>
            <person name="Zagrodzka Z.B."/>
            <person name="Johannesson K."/>
            <person name="Butlin R.K."/>
            <person name="Leder E.H."/>
        </authorList>
    </citation>
    <scope>NUCLEOTIDE SEQUENCE [LARGE SCALE GENOMIC DNA]</scope>
    <source>
        <strain evidence="12">Snail1</strain>
        <tissue evidence="12">Muscle</tissue>
    </source>
</reference>
<evidence type="ECO:0000313" key="12">
    <source>
        <dbReference type="EMBL" id="KAK7115445.1"/>
    </source>
</evidence>
<evidence type="ECO:0000256" key="10">
    <source>
        <dbReference type="ARBA" id="ARBA00033073"/>
    </source>
</evidence>
<evidence type="ECO:0000256" key="7">
    <source>
        <dbReference type="ARBA" id="ARBA00023242"/>
    </source>
</evidence>
<evidence type="ECO:0000256" key="8">
    <source>
        <dbReference type="ARBA" id="ARBA00024236"/>
    </source>
</evidence>
<dbReference type="AlphaFoldDB" id="A0AAN9GQR4"/>
<feature type="compositionally biased region" description="Polar residues" evidence="11">
    <location>
        <begin position="65"/>
        <end position="90"/>
    </location>
</feature>
<dbReference type="PANTHER" id="PTHR23171:SF5">
    <property type="entry name" value="DNA-DIRECTED RNA POLYMERASE II SUBUNIT GRINL1A"/>
    <property type="match status" value="1"/>
</dbReference>
<dbReference type="GO" id="GO:0005635">
    <property type="term" value="C:nuclear envelope"/>
    <property type="evidence" value="ECO:0007669"/>
    <property type="project" value="TreeGrafter"/>
</dbReference>
<accession>A0AAN9GQR4</accession>
<dbReference type="GO" id="GO:0031674">
    <property type="term" value="C:I band"/>
    <property type="evidence" value="ECO:0007669"/>
    <property type="project" value="TreeGrafter"/>
</dbReference>
<dbReference type="GO" id="GO:0051685">
    <property type="term" value="P:maintenance of ER location"/>
    <property type="evidence" value="ECO:0007669"/>
    <property type="project" value="TreeGrafter"/>
</dbReference>
<feature type="region of interest" description="Disordered" evidence="11">
    <location>
        <begin position="214"/>
        <end position="248"/>
    </location>
</feature>
<evidence type="ECO:0000256" key="1">
    <source>
        <dbReference type="ARBA" id="ARBA00004123"/>
    </source>
</evidence>
<dbReference type="Proteomes" id="UP001374579">
    <property type="component" value="Unassembled WGS sequence"/>
</dbReference>
<feature type="compositionally biased region" description="Polar residues" evidence="11">
    <location>
        <begin position="98"/>
        <end position="109"/>
    </location>
</feature>
<evidence type="ECO:0000256" key="5">
    <source>
        <dbReference type="ARBA" id="ARBA00023054"/>
    </source>
</evidence>
<feature type="compositionally biased region" description="Polar residues" evidence="11">
    <location>
        <begin position="312"/>
        <end position="321"/>
    </location>
</feature>
<keyword evidence="5" id="KW-0175">Coiled coil</keyword>
<keyword evidence="7" id="KW-0539">Nucleus</keyword>
<dbReference type="GO" id="GO:0006368">
    <property type="term" value="P:transcription elongation by RNA polymerase II"/>
    <property type="evidence" value="ECO:0007669"/>
    <property type="project" value="InterPro"/>
</dbReference>
<evidence type="ECO:0000256" key="6">
    <source>
        <dbReference type="ARBA" id="ARBA00023163"/>
    </source>
</evidence>
<evidence type="ECO:0000256" key="11">
    <source>
        <dbReference type="SAM" id="MobiDB-lite"/>
    </source>
</evidence>
<dbReference type="GO" id="GO:0035556">
    <property type="term" value="P:intracellular signal transduction"/>
    <property type="evidence" value="ECO:0007669"/>
    <property type="project" value="TreeGrafter"/>
</dbReference>
<feature type="compositionally biased region" description="Acidic residues" evidence="11">
    <location>
        <begin position="322"/>
        <end position="335"/>
    </location>
</feature>
<dbReference type="PRINTS" id="PR02085">
    <property type="entry name" value="POLR2GRINL1"/>
</dbReference>
<proteinExistence type="inferred from homology"/>
<dbReference type="GO" id="GO:0016591">
    <property type="term" value="C:RNA polymerase II, holoenzyme"/>
    <property type="evidence" value="ECO:0007669"/>
    <property type="project" value="TreeGrafter"/>
</dbReference>
<feature type="region of interest" description="Disordered" evidence="11">
    <location>
        <begin position="63"/>
        <end position="127"/>
    </location>
</feature>
<comment type="caution">
    <text evidence="12">The sequence shown here is derived from an EMBL/GenBank/DDBJ whole genome shotgun (WGS) entry which is preliminary data.</text>
</comment>
<evidence type="ECO:0000256" key="9">
    <source>
        <dbReference type="ARBA" id="ARBA00029649"/>
    </source>
</evidence>
<dbReference type="EMBL" id="JBAMIC010000001">
    <property type="protein sequence ID" value="KAK7115445.1"/>
    <property type="molecule type" value="Genomic_DNA"/>
</dbReference>
<keyword evidence="4" id="KW-0597">Phosphoprotein</keyword>
<dbReference type="GO" id="GO:0003711">
    <property type="term" value="F:transcription elongation factor activity"/>
    <property type="evidence" value="ECO:0007669"/>
    <property type="project" value="InterPro"/>
</dbReference>
<dbReference type="Pfam" id="PF15328">
    <property type="entry name" value="GCOM2"/>
    <property type="match status" value="1"/>
</dbReference>
<feature type="region of interest" description="Disordered" evidence="11">
    <location>
        <begin position="306"/>
        <end position="335"/>
    </location>
</feature>
<comment type="subcellular location">
    <subcellularLocation>
        <location evidence="1">Nucleus</location>
    </subcellularLocation>
</comment>
<gene>
    <name evidence="12" type="ORF">V1264_001305</name>
</gene>
<sequence length="335" mass="36813">MEGEKHGHPRSLEGKTLPQLRELLDRQEKLATNQKLLNKLPDKGHKVLQYLDTLRHVVSERQRLETSSGRVPALSSSTSVPDQEAYQTVQRVMPAGTPSVSNDQSTQEDSIGVQDRAGDRLGGGEATDTAADLSQYLESLTVSELAAPRMSSGEKVVLAPGDGGNVETRFQNSYETVMKRSAEDGTKRAPFKPNSSLKISNIDDLPEAYKLKSKTSAQVTPPEIFPQEEASKKTASLKEQRPAEDSAVQGPAYKFAGAKEISIRDSIGLQKQQREHLEKLKSVHAAEKLAERLNIKTAVYNPTTVDMDYRSSDMTSDANTYDSDDVPDEEDNILS</sequence>
<comment type="similarity">
    <text evidence="2">Belongs to the GRINL1 family.</text>
</comment>
<dbReference type="InterPro" id="IPR026213">
    <property type="entry name" value="GRINL1"/>
</dbReference>
<keyword evidence="3" id="KW-0240">DNA-directed RNA polymerase</keyword>
<keyword evidence="13" id="KW-1185">Reference proteome</keyword>
<name>A0AAN9GQR4_9CAEN</name>
<dbReference type="PANTHER" id="PTHR23171">
    <property type="entry name" value="GDOWN1"/>
    <property type="match status" value="1"/>
</dbReference>
<evidence type="ECO:0000256" key="3">
    <source>
        <dbReference type="ARBA" id="ARBA00022478"/>
    </source>
</evidence>
<feature type="compositionally biased region" description="Basic and acidic residues" evidence="11">
    <location>
        <begin position="229"/>
        <end position="244"/>
    </location>
</feature>
<dbReference type="InterPro" id="IPR051375">
    <property type="entry name" value="Tuftelin_GRINL1A/MYZAP/CCD68"/>
</dbReference>
<evidence type="ECO:0000256" key="4">
    <source>
        <dbReference type="ARBA" id="ARBA00022553"/>
    </source>
</evidence>
<organism evidence="12 13">
    <name type="scientific">Littorina saxatilis</name>
    <dbReference type="NCBI Taxonomy" id="31220"/>
    <lineage>
        <taxon>Eukaryota</taxon>
        <taxon>Metazoa</taxon>
        <taxon>Spiralia</taxon>
        <taxon>Lophotrochozoa</taxon>
        <taxon>Mollusca</taxon>
        <taxon>Gastropoda</taxon>
        <taxon>Caenogastropoda</taxon>
        <taxon>Littorinimorpha</taxon>
        <taxon>Littorinoidea</taxon>
        <taxon>Littorinidae</taxon>
        <taxon>Littorina</taxon>
    </lineage>
</organism>